<dbReference type="Proteomes" id="UP000199347">
    <property type="component" value="Unassembled WGS sequence"/>
</dbReference>
<dbReference type="InterPro" id="IPR017871">
    <property type="entry name" value="ABC_transporter-like_CS"/>
</dbReference>
<dbReference type="InterPro" id="IPR027417">
    <property type="entry name" value="P-loop_NTPase"/>
</dbReference>
<dbReference type="SMART" id="SM00382">
    <property type="entry name" value="AAA"/>
    <property type="match status" value="1"/>
</dbReference>
<evidence type="ECO:0000313" key="6">
    <source>
        <dbReference type="EMBL" id="SCZ38772.1"/>
    </source>
</evidence>
<evidence type="ECO:0000256" key="1">
    <source>
        <dbReference type="ARBA" id="ARBA00005417"/>
    </source>
</evidence>
<evidence type="ECO:0000256" key="3">
    <source>
        <dbReference type="ARBA" id="ARBA00022741"/>
    </source>
</evidence>
<organism evidence="6 7">
    <name type="scientific">Afifella marina DSM 2698</name>
    <dbReference type="NCBI Taxonomy" id="1120955"/>
    <lineage>
        <taxon>Bacteria</taxon>
        <taxon>Pseudomonadati</taxon>
        <taxon>Pseudomonadota</taxon>
        <taxon>Alphaproteobacteria</taxon>
        <taxon>Hyphomicrobiales</taxon>
        <taxon>Afifellaceae</taxon>
        <taxon>Afifella</taxon>
    </lineage>
</organism>
<dbReference type="GO" id="GO:0005524">
    <property type="term" value="F:ATP binding"/>
    <property type="evidence" value="ECO:0007669"/>
    <property type="project" value="UniProtKB-KW"/>
</dbReference>
<evidence type="ECO:0000256" key="4">
    <source>
        <dbReference type="ARBA" id="ARBA00022840"/>
    </source>
</evidence>
<dbReference type="SUPFAM" id="SSF52540">
    <property type="entry name" value="P-loop containing nucleoside triphosphate hydrolases"/>
    <property type="match status" value="1"/>
</dbReference>
<dbReference type="AlphaFoldDB" id="A0A1G5NN03"/>
<dbReference type="InterPro" id="IPR003593">
    <property type="entry name" value="AAA+_ATPase"/>
</dbReference>
<dbReference type="PANTHER" id="PTHR42788">
    <property type="entry name" value="TAURINE IMPORT ATP-BINDING PROTEIN-RELATED"/>
    <property type="match status" value="1"/>
</dbReference>
<dbReference type="InterPro" id="IPR003439">
    <property type="entry name" value="ABC_transporter-like_ATP-bd"/>
</dbReference>
<dbReference type="PROSITE" id="PS50893">
    <property type="entry name" value="ABC_TRANSPORTER_2"/>
    <property type="match status" value="1"/>
</dbReference>
<keyword evidence="2" id="KW-0813">Transport</keyword>
<accession>A0A1G5NN03</accession>
<dbReference type="InterPro" id="IPR050166">
    <property type="entry name" value="ABC_transporter_ATP-bind"/>
</dbReference>
<dbReference type="RefSeq" id="WP_244514559.1">
    <property type="nucleotide sequence ID" value="NZ_FMVW01000005.1"/>
</dbReference>
<dbReference type="GO" id="GO:0016887">
    <property type="term" value="F:ATP hydrolysis activity"/>
    <property type="evidence" value="ECO:0007669"/>
    <property type="project" value="InterPro"/>
</dbReference>
<reference evidence="6 7" key="1">
    <citation type="submission" date="2016-10" db="EMBL/GenBank/DDBJ databases">
        <authorList>
            <person name="de Groot N.N."/>
        </authorList>
    </citation>
    <scope>NUCLEOTIDE SEQUENCE [LARGE SCALE GENOMIC DNA]</scope>
    <source>
        <strain evidence="6 7">DSM 2698</strain>
    </source>
</reference>
<dbReference type="PROSITE" id="PS00211">
    <property type="entry name" value="ABC_TRANSPORTER_1"/>
    <property type="match status" value="1"/>
</dbReference>
<gene>
    <name evidence="6" type="ORF">SAMN03080610_02336</name>
</gene>
<name>A0A1G5NN03_AFIMA</name>
<dbReference type="Pfam" id="PF00005">
    <property type="entry name" value="ABC_tran"/>
    <property type="match status" value="1"/>
</dbReference>
<feature type="domain" description="ABC transporter" evidence="5">
    <location>
        <begin position="2"/>
        <end position="223"/>
    </location>
</feature>
<dbReference type="Gene3D" id="3.40.50.300">
    <property type="entry name" value="P-loop containing nucleotide triphosphate hydrolases"/>
    <property type="match status" value="1"/>
</dbReference>
<dbReference type="EMBL" id="FMVW01000005">
    <property type="protein sequence ID" value="SCZ38772.1"/>
    <property type="molecule type" value="Genomic_DNA"/>
</dbReference>
<evidence type="ECO:0000256" key="2">
    <source>
        <dbReference type="ARBA" id="ARBA00022448"/>
    </source>
</evidence>
<keyword evidence="4 6" id="KW-0067">ATP-binding</keyword>
<comment type="similarity">
    <text evidence="1">Belongs to the ABC transporter superfamily.</text>
</comment>
<sequence length="250" mass="27282">MSKTFADGLQTLETVSLEVEPGEFIALLGPSGCGKTTFLRIAAGLEPLSDGRLTVESAAPDRPAEVGYVFQTPTLMPWASVLANVRLPLTLRKKPRKSADAEAKAALENVGLADFAEALPRQLSGGMAMRASLARALVTKPNLLLLDEPFAALDEMTRFRLGDELMALQEEQKFTVLFVTHSLYEAAFLADRVVVFSPRPGRIIGEVRNGAARPRRPDYRTSQPFQELVEELRRLLSGDAEPSSSPQNMS</sequence>
<dbReference type="PANTHER" id="PTHR42788:SF19">
    <property type="entry name" value="ALIPHATIC SULFONATES IMPORT ATP-BINDING PROTEIN SSUB 2"/>
    <property type="match status" value="1"/>
</dbReference>
<keyword evidence="3" id="KW-0547">Nucleotide-binding</keyword>
<dbReference type="STRING" id="1120955.SAMN03080610_02336"/>
<dbReference type="CDD" id="cd03293">
    <property type="entry name" value="ABC_NrtD_SsuB_transporters"/>
    <property type="match status" value="1"/>
</dbReference>
<keyword evidence="7" id="KW-1185">Reference proteome</keyword>
<evidence type="ECO:0000313" key="7">
    <source>
        <dbReference type="Proteomes" id="UP000199347"/>
    </source>
</evidence>
<proteinExistence type="inferred from homology"/>
<protein>
    <submittedName>
        <fullName evidence="6">NitT/TauT family transport system ATP-binding protein</fullName>
    </submittedName>
</protein>
<evidence type="ECO:0000259" key="5">
    <source>
        <dbReference type="PROSITE" id="PS50893"/>
    </source>
</evidence>